<feature type="region of interest" description="Disordered" evidence="6">
    <location>
        <begin position="338"/>
        <end position="377"/>
    </location>
</feature>
<dbReference type="PANTHER" id="PTHR30213:SF0">
    <property type="entry name" value="UPF0761 MEMBRANE PROTEIN YIHY"/>
    <property type="match status" value="1"/>
</dbReference>
<keyword evidence="8" id="KW-0614">Plasmid</keyword>
<name>A0A1V0GYQ8_9RHOB</name>
<dbReference type="InterPro" id="IPR017039">
    <property type="entry name" value="Virul_fac_BrkB"/>
</dbReference>
<evidence type="ECO:0000256" key="2">
    <source>
        <dbReference type="ARBA" id="ARBA00022475"/>
    </source>
</evidence>
<organism evidence="8 9">
    <name type="scientific">Paracoccus yeei</name>
    <dbReference type="NCBI Taxonomy" id="147645"/>
    <lineage>
        <taxon>Bacteria</taxon>
        <taxon>Pseudomonadati</taxon>
        <taxon>Pseudomonadota</taxon>
        <taxon>Alphaproteobacteria</taxon>
        <taxon>Rhodobacterales</taxon>
        <taxon>Paracoccaceae</taxon>
        <taxon>Paracoccus</taxon>
    </lineage>
</organism>
<dbReference type="GO" id="GO:0005886">
    <property type="term" value="C:plasma membrane"/>
    <property type="evidence" value="ECO:0007669"/>
    <property type="project" value="UniProtKB-SubCell"/>
</dbReference>
<dbReference type="PANTHER" id="PTHR30213">
    <property type="entry name" value="INNER MEMBRANE PROTEIN YHJD"/>
    <property type="match status" value="1"/>
</dbReference>
<protein>
    <recommendedName>
        <fullName evidence="10">YihY/virulence factor BrkB family protein</fullName>
    </recommendedName>
</protein>
<feature type="transmembrane region" description="Helical" evidence="7">
    <location>
        <begin position="305"/>
        <end position="324"/>
    </location>
</feature>
<dbReference type="Proteomes" id="UP000191257">
    <property type="component" value="Plasmid unnamed5"/>
</dbReference>
<keyword evidence="3 7" id="KW-0812">Transmembrane</keyword>
<comment type="subcellular location">
    <subcellularLocation>
        <location evidence="1">Cell membrane</location>
        <topology evidence="1">Multi-pass membrane protein</topology>
    </subcellularLocation>
</comment>
<keyword evidence="9" id="KW-1185">Reference proteome</keyword>
<evidence type="ECO:0000256" key="1">
    <source>
        <dbReference type="ARBA" id="ARBA00004651"/>
    </source>
</evidence>
<feature type="transmembrane region" description="Helical" evidence="7">
    <location>
        <begin position="271"/>
        <end position="293"/>
    </location>
</feature>
<dbReference type="eggNOG" id="COG1295">
    <property type="taxonomic scope" value="Bacteria"/>
</dbReference>
<dbReference type="KEGG" id="pye:A6J80_22195"/>
<sequence length="407" mass="41896">MTGRCCRFSPAPPDLAWSGELPAVAWTFNSARPLPGRTRSGGQAMATTRTAGTQSKAGGGNAWHRDLAGWKAILSRLREQISQDHIGVVAAGIAFYTLLSIFPAIAAFISVAGLILDPAEVAGEVSDLVAILPESAGAIIGDQVTKVAGGENTATGFVALAGFAIAVYGAMKSILTLIEGLNIAYGEQETRGIVRLYATAFALTLGLIVGMALAIGVVVLLPVLLALGDTQAAGSGLLWLRWPILAGIAVLGFALVYRIGPAKRSAGWRWISPGAVLGTALWIAGTVGFSLYARYFGSYTETYGALGGVVILLTWLWVSAYAMLMGAELNSEIERQDSGAAGGAHSSVFDQAAPASTPPKDPAPMPAAPAPAQAAQPAAPGHGLVLVGALALLLVGRLRRPGPPERP</sequence>
<dbReference type="AlphaFoldDB" id="A0A1V0GYQ8"/>
<keyword evidence="4 7" id="KW-1133">Transmembrane helix</keyword>
<feature type="region of interest" description="Disordered" evidence="6">
    <location>
        <begin position="37"/>
        <end position="60"/>
    </location>
</feature>
<reference evidence="8" key="1">
    <citation type="submission" date="2017-12" db="EMBL/GenBank/DDBJ databases">
        <title>FDA dAtabase for Regulatory Grade micrObial Sequences (FDA-ARGOS): Supporting development and validation of Infectious Disease Dx tests.</title>
        <authorList>
            <person name="Campos J."/>
            <person name="Goldberg B."/>
            <person name="Tallon L."/>
            <person name="Sadzewicz L."/>
            <person name="Sengamalay N."/>
            <person name="Ott S."/>
            <person name="Godinez A."/>
            <person name="Nagaraj S."/>
            <person name="Vyas G."/>
            <person name="Aluvathingal J."/>
            <person name="Nadendla S."/>
            <person name="Geyer C."/>
            <person name="Nandy P."/>
            <person name="Hobson J."/>
            <person name="Sichtig H."/>
        </authorList>
    </citation>
    <scope>NUCLEOTIDE SEQUENCE</scope>
    <source>
        <strain evidence="8">FDAARGOS_252</strain>
        <plasmid evidence="8">unnamed5</plasmid>
    </source>
</reference>
<dbReference type="Pfam" id="PF03631">
    <property type="entry name" value="Virul_fac_BrkB"/>
    <property type="match status" value="1"/>
</dbReference>
<evidence type="ECO:0008006" key="10">
    <source>
        <dbReference type="Google" id="ProtNLM"/>
    </source>
</evidence>
<accession>A0A1V0GYQ8</accession>
<evidence type="ECO:0000313" key="8">
    <source>
        <dbReference type="EMBL" id="ARC39004.2"/>
    </source>
</evidence>
<keyword evidence="5 7" id="KW-0472">Membrane</keyword>
<evidence type="ECO:0000256" key="6">
    <source>
        <dbReference type="SAM" id="MobiDB-lite"/>
    </source>
</evidence>
<dbReference type="EMBL" id="CP020445">
    <property type="protein sequence ID" value="ARC39004.2"/>
    <property type="molecule type" value="Genomic_DNA"/>
</dbReference>
<feature type="compositionally biased region" description="Pro residues" evidence="6">
    <location>
        <begin position="356"/>
        <end position="369"/>
    </location>
</feature>
<evidence type="ECO:0000256" key="5">
    <source>
        <dbReference type="ARBA" id="ARBA00023136"/>
    </source>
</evidence>
<dbReference type="NCBIfam" id="TIGR00765">
    <property type="entry name" value="yihY_not_rbn"/>
    <property type="match status" value="1"/>
</dbReference>
<geneLocation type="plasmid" evidence="8 9">
    <name>unnamed5</name>
</geneLocation>
<feature type="transmembrane region" description="Helical" evidence="7">
    <location>
        <begin position="239"/>
        <end position="259"/>
    </location>
</feature>
<proteinExistence type="predicted"/>
<feature type="compositionally biased region" description="Polar residues" evidence="6">
    <location>
        <begin position="45"/>
        <end position="56"/>
    </location>
</feature>
<gene>
    <name evidence="8" type="ORF">A6J80_22195</name>
</gene>
<feature type="transmembrane region" description="Helical" evidence="7">
    <location>
        <begin position="154"/>
        <end position="175"/>
    </location>
</feature>
<evidence type="ECO:0000313" key="9">
    <source>
        <dbReference type="Proteomes" id="UP000191257"/>
    </source>
</evidence>
<feature type="transmembrane region" description="Helical" evidence="7">
    <location>
        <begin position="196"/>
        <end position="227"/>
    </location>
</feature>
<evidence type="ECO:0000256" key="4">
    <source>
        <dbReference type="ARBA" id="ARBA00022989"/>
    </source>
</evidence>
<evidence type="ECO:0000256" key="3">
    <source>
        <dbReference type="ARBA" id="ARBA00022692"/>
    </source>
</evidence>
<keyword evidence="2" id="KW-1003">Cell membrane</keyword>
<feature type="transmembrane region" description="Helical" evidence="7">
    <location>
        <begin position="86"/>
        <end position="116"/>
    </location>
</feature>
<evidence type="ECO:0000256" key="7">
    <source>
        <dbReference type="SAM" id="Phobius"/>
    </source>
</evidence>